<reference evidence="1 2" key="1">
    <citation type="submission" date="2024-09" db="EMBL/GenBank/DDBJ databases">
        <authorList>
            <person name="Sun Q."/>
            <person name="Mori K."/>
        </authorList>
    </citation>
    <scope>NUCLEOTIDE SEQUENCE [LARGE SCALE GENOMIC DNA]</scope>
    <source>
        <strain evidence="1 2">CECT 8064</strain>
    </source>
</reference>
<organism evidence="1 2">
    <name type="scientific">Vibrio olivae</name>
    <dbReference type="NCBI Taxonomy" id="1243002"/>
    <lineage>
        <taxon>Bacteria</taxon>
        <taxon>Pseudomonadati</taxon>
        <taxon>Pseudomonadota</taxon>
        <taxon>Gammaproteobacteria</taxon>
        <taxon>Vibrionales</taxon>
        <taxon>Vibrionaceae</taxon>
        <taxon>Vibrio</taxon>
    </lineage>
</organism>
<name>A0ABV5HRJ6_9VIBR</name>
<evidence type="ECO:0000313" key="2">
    <source>
        <dbReference type="Proteomes" id="UP001589645"/>
    </source>
</evidence>
<accession>A0ABV5HRJ6</accession>
<sequence>MSPSSHPLMAAKQQWLFQQVEVEFPTKESLEGRALYLEKEADVTMWETSSLASTFASDDIFLVDFHRLTILFAQLQSMRWSDAEHQALIIEFLTQIIYSPPCELYLACQQGRPLAGAIVTRLDNEVLISDLAFAQPKTEQVKQDWVQGLIHRLGIDCQSSTIYIAD</sequence>
<comment type="caution">
    <text evidence="1">The sequence shown here is derived from an EMBL/GenBank/DDBJ whole genome shotgun (WGS) entry which is preliminary data.</text>
</comment>
<keyword evidence="2" id="KW-1185">Reference proteome</keyword>
<dbReference type="EMBL" id="JBHMEP010000007">
    <property type="protein sequence ID" value="MFB9136884.1"/>
    <property type="molecule type" value="Genomic_DNA"/>
</dbReference>
<protein>
    <submittedName>
        <fullName evidence="1">Flavodoxin</fullName>
    </submittedName>
</protein>
<dbReference type="RefSeq" id="WP_390195489.1">
    <property type="nucleotide sequence ID" value="NZ_JBHMEP010000007.1"/>
</dbReference>
<gene>
    <name evidence="1" type="ORF">ACFFUV_18090</name>
</gene>
<proteinExistence type="predicted"/>
<evidence type="ECO:0000313" key="1">
    <source>
        <dbReference type="EMBL" id="MFB9136884.1"/>
    </source>
</evidence>
<dbReference type="Proteomes" id="UP001589645">
    <property type="component" value="Unassembled WGS sequence"/>
</dbReference>